<dbReference type="InterPro" id="IPR001789">
    <property type="entry name" value="Sig_transdc_resp-reg_receiver"/>
</dbReference>
<evidence type="ECO:0000313" key="6">
    <source>
        <dbReference type="Proteomes" id="UP000228510"/>
    </source>
</evidence>
<dbReference type="Proteomes" id="UP000228510">
    <property type="component" value="Unassembled WGS sequence"/>
</dbReference>
<proteinExistence type="predicted"/>
<feature type="domain" description="Response regulatory" evidence="4">
    <location>
        <begin position="6"/>
        <end position="122"/>
    </location>
</feature>
<dbReference type="EMBL" id="PFAT01000054">
    <property type="protein sequence ID" value="PIR91983.1"/>
    <property type="molecule type" value="Genomic_DNA"/>
</dbReference>
<accession>A0A2H0UYT1</accession>
<dbReference type="Gene3D" id="3.40.50.2300">
    <property type="match status" value="1"/>
</dbReference>
<evidence type="ECO:0000256" key="1">
    <source>
        <dbReference type="ARBA" id="ARBA00022553"/>
    </source>
</evidence>
<gene>
    <name evidence="5" type="ORF">COU01_04290</name>
</gene>
<evidence type="ECO:0000256" key="3">
    <source>
        <dbReference type="PROSITE-ProRule" id="PRU00169"/>
    </source>
</evidence>
<evidence type="ECO:0000313" key="5">
    <source>
        <dbReference type="EMBL" id="PIR91983.1"/>
    </source>
</evidence>
<dbReference type="PANTHER" id="PTHR44591:SF14">
    <property type="entry name" value="PROTEIN PILG"/>
    <property type="match status" value="1"/>
</dbReference>
<protein>
    <submittedName>
        <fullName evidence="5">Response regulator</fullName>
    </submittedName>
</protein>
<keyword evidence="1 3" id="KW-0597">Phosphoprotein</keyword>
<name>A0A2H0UYT1_9BACT</name>
<dbReference type="SMART" id="SM00448">
    <property type="entry name" value="REC"/>
    <property type="match status" value="1"/>
</dbReference>
<evidence type="ECO:0000259" key="4">
    <source>
        <dbReference type="PROSITE" id="PS50110"/>
    </source>
</evidence>
<comment type="caution">
    <text evidence="5">The sequence shown here is derived from an EMBL/GenBank/DDBJ whole genome shotgun (WGS) entry which is preliminary data.</text>
</comment>
<dbReference type="InterPro" id="IPR050595">
    <property type="entry name" value="Bact_response_regulator"/>
</dbReference>
<dbReference type="PANTHER" id="PTHR44591">
    <property type="entry name" value="STRESS RESPONSE REGULATOR PROTEIN 1"/>
    <property type="match status" value="1"/>
</dbReference>
<dbReference type="InterPro" id="IPR011006">
    <property type="entry name" value="CheY-like_superfamily"/>
</dbReference>
<dbReference type="GO" id="GO:0000160">
    <property type="term" value="P:phosphorelay signal transduction system"/>
    <property type="evidence" value="ECO:0007669"/>
    <property type="project" value="UniProtKB-KW"/>
</dbReference>
<dbReference type="SUPFAM" id="SSF52172">
    <property type="entry name" value="CheY-like"/>
    <property type="match status" value="1"/>
</dbReference>
<reference evidence="6" key="1">
    <citation type="submission" date="2017-09" db="EMBL/GenBank/DDBJ databases">
        <title>Depth-based differentiation of microbial function through sediment-hosted aquifers and enrichment of novel symbionts in the deep terrestrial subsurface.</title>
        <authorList>
            <person name="Probst A.J."/>
            <person name="Ladd B."/>
            <person name="Jarett J.K."/>
            <person name="Geller-Mcgrath D.E."/>
            <person name="Sieber C.M.K."/>
            <person name="Emerson J.B."/>
            <person name="Anantharaman K."/>
            <person name="Thomas B.C."/>
            <person name="Malmstrom R."/>
            <person name="Stieglmeier M."/>
            <person name="Klingl A."/>
            <person name="Woyke T."/>
            <person name="Ryan C.M."/>
            <person name="Banfield J.F."/>
        </authorList>
    </citation>
    <scope>NUCLEOTIDE SEQUENCE [LARGE SCALE GENOMIC DNA]</scope>
</reference>
<evidence type="ECO:0000256" key="2">
    <source>
        <dbReference type="ARBA" id="ARBA00023012"/>
    </source>
</evidence>
<keyword evidence="2" id="KW-0902">Two-component regulatory system</keyword>
<dbReference type="AlphaFoldDB" id="A0A2H0UYT1"/>
<feature type="modified residue" description="4-aspartylphosphate" evidence="3">
    <location>
        <position position="57"/>
    </location>
</feature>
<organism evidence="5 6">
    <name type="scientific">Candidatus Falkowbacteria bacterium CG10_big_fil_rev_8_21_14_0_10_44_15</name>
    <dbReference type="NCBI Taxonomy" id="1974569"/>
    <lineage>
        <taxon>Bacteria</taxon>
        <taxon>Candidatus Falkowiibacteriota</taxon>
    </lineage>
</organism>
<sequence>MGTKATILVVDDEQVIRDLLRRCLEGNGYNVLLAPNGSEGLSIFQEKREEINLIILDMLMPGGRGGDEVLAQIRKTSQVKVLICSGFFAPDKMEILRKLGIAGIIKKPCLPKEFMKEVEEALQQP</sequence>
<dbReference type="Pfam" id="PF00072">
    <property type="entry name" value="Response_reg"/>
    <property type="match status" value="1"/>
</dbReference>
<dbReference type="PROSITE" id="PS50110">
    <property type="entry name" value="RESPONSE_REGULATORY"/>
    <property type="match status" value="1"/>
</dbReference>